<evidence type="ECO:0000256" key="1">
    <source>
        <dbReference type="SAM" id="Phobius"/>
    </source>
</evidence>
<protein>
    <recommendedName>
        <fullName evidence="4">Lipase</fullName>
    </recommendedName>
</protein>
<dbReference type="Pfam" id="PF03583">
    <property type="entry name" value="LIP"/>
    <property type="match status" value="1"/>
</dbReference>
<dbReference type="SUPFAM" id="SSF53474">
    <property type="entry name" value="alpha/beta-Hydrolases"/>
    <property type="match status" value="1"/>
</dbReference>
<feature type="transmembrane region" description="Helical" evidence="1">
    <location>
        <begin position="179"/>
        <end position="197"/>
    </location>
</feature>
<evidence type="ECO:0000313" key="2">
    <source>
        <dbReference type="EMBL" id="GAA3958578.1"/>
    </source>
</evidence>
<dbReference type="PANTHER" id="PTHR34853">
    <property type="match status" value="1"/>
</dbReference>
<accession>A0ABP7P3Q0</accession>
<dbReference type="PANTHER" id="PTHR34853:SF1">
    <property type="entry name" value="LIPASE 5"/>
    <property type="match status" value="1"/>
</dbReference>
<name>A0ABP7P3Q0_9ACTN</name>
<proteinExistence type="predicted"/>
<feature type="transmembrane region" description="Helical" evidence="1">
    <location>
        <begin position="33"/>
        <end position="52"/>
    </location>
</feature>
<keyword evidence="1" id="KW-1133">Transmembrane helix</keyword>
<keyword evidence="3" id="KW-1185">Reference proteome</keyword>
<dbReference type="Gene3D" id="3.40.50.1820">
    <property type="entry name" value="alpha/beta hydrolase"/>
    <property type="match status" value="2"/>
</dbReference>
<feature type="transmembrane region" description="Helical" evidence="1">
    <location>
        <begin position="139"/>
        <end position="158"/>
    </location>
</feature>
<feature type="transmembrane region" description="Helical" evidence="1">
    <location>
        <begin position="59"/>
        <end position="77"/>
    </location>
</feature>
<dbReference type="Proteomes" id="UP001418444">
    <property type="component" value="Unassembled WGS sequence"/>
</dbReference>
<organism evidence="2 3">
    <name type="scientific">Gordonia caeni</name>
    <dbReference type="NCBI Taxonomy" id="1007097"/>
    <lineage>
        <taxon>Bacteria</taxon>
        <taxon>Bacillati</taxon>
        <taxon>Actinomycetota</taxon>
        <taxon>Actinomycetes</taxon>
        <taxon>Mycobacteriales</taxon>
        <taxon>Gordoniaceae</taxon>
        <taxon>Gordonia</taxon>
    </lineage>
</organism>
<dbReference type="Pfam" id="PF03729">
    <property type="entry name" value="DUF308"/>
    <property type="match status" value="2"/>
</dbReference>
<dbReference type="InterPro" id="IPR005152">
    <property type="entry name" value="Lipase_secreted"/>
</dbReference>
<dbReference type="EMBL" id="BAAAZW010000004">
    <property type="protein sequence ID" value="GAA3958578.1"/>
    <property type="molecule type" value="Genomic_DNA"/>
</dbReference>
<keyword evidence="1" id="KW-0472">Membrane</keyword>
<evidence type="ECO:0008006" key="4">
    <source>
        <dbReference type="Google" id="ProtNLM"/>
    </source>
</evidence>
<dbReference type="InterPro" id="IPR005325">
    <property type="entry name" value="DUF308_memb"/>
</dbReference>
<evidence type="ECO:0000313" key="3">
    <source>
        <dbReference type="Proteomes" id="UP001418444"/>
    </source>
</evidence>
<comment type="caution">
    <text evidence="2">The sequence shown here is derived from an EMBL/GenBank/DDBJ whole genome shotgun (WGS) entry which is preliminary data.</text>
</comment>
<feature type="transmembrane region" description="Helical" evidence="1">
    <location>
        <begin position="83"/>
        <end position="102"/>
    </location>
</feature>
<dbReference type="RefSeq" id="WP_344782740.1">
    <property type="nucleotide sequence ID" value="NZ_BAAAZW010000004.1"/>
</dbReference>
<reference evidence="3" key="1">
    <citation type="journal article" date="2019" name="Int. J. Syst. Evol. Microbiol.">
        <title>The Global Catalogue of Microorganisms (GCM) 10K type strain sequencing project: providing services to taxonomists for standard genome sequencing and annotation.</title>
        <authorList>
            <consortium name="The Broad Institute Genomics Platform"/>
            <consortium name="The Broad Institute Genome Sequencing Center for Infectious Disease"/>
            <person name="Wu L."/>
            <person name="Ma J."/>
        </authorList>
    </citation>
    <scope>NUCLEOTIDE SEQUENCE [LARGE SCALE GENOMIC DNA]</scope>
    <source>
        <strain evidence="3">JCM 16923</strain>
    </source>
</reference>
<dbReference type="InterPro" id="IPR029058">
    <property type="entry name" value="AB_hydrolase_fold"/>
</dbReference>
<gene>
    <name evidence="2" type="ORF">GCM10022231_17680</name>
</gene>
<feature type="transmembrane region" description="Helical" evidence="1">
    <location>
        <begin position="114"/>
        <end position="133"/>
    </location>
</feature>
<feature type="transmembrane region" description="Helical" evidence="1">
    <location>
        <begin position="9"/>
        <end position="27"/>
    </location>
</feature>
<sequence>MTTERVQDAVVGLALIAVGLLLVLRPFGSTVLVALGIALALIAAAAGAALQAHRGGGPIAYAGAAALAVTGVVLLVWPGLSIFAIAVVAGVGLIVWGVSRLVSAARGGPAADRVADALLGVAAIALTVAALAWPGVTVFAATFVAGVALLWMGLARLYRALRGRTEGPARTHRAVRLTAAILAVAVAVPLAVLSVGLHRGAGEQPGPFYSADPPAGTSPGTLLRTERFDRGLPAGAQGWRILYTTTRDEGVPALASALVVAPETPQAGPRPVIAWAHGTTGIARDCAPTLLPDPLGAGATPGVPQLLDSGAVLVATDYLGMGTAGPSPYLIGQGEGRSVLDSVRAARQMRELTLAPDTVVWGHSQGGHAALWAGILAPAYAPDARVIGVAALAPASELTALARGLTSMAGGDLLAAYVLKAYSQTYPDVRFDDYVKVQARLPMQAMAARCLADPAVRVSVIEALLIGDGAYATDPTSGPLGRRLTANTPSASLAMPALLAQGDDDQVIDPAAQRTFVQAQCAAGTLLDFRQYPGRDHLSLVAADSPAVADLLTWTRARLASEPATGTCPVPQPAH</sequence>
<keyword evidence="1" id="KW-0812">Transmembrane</keyword>